<dbReference type="Pfam" id="PF18962">
    <property type="entry name" value="Por_Secre_tail"/>
    <property type="match status" value="1"/>
</dbReference>
<feature type="domain" description="PKD/Chitinase" evidence="1">
    <location>
        <begin position="79"/>
        <end position="170"/>
    </location>
</feature>
<dbReference type="NCBIfam" id="TIGR04183">
    <property type="entry name" value="Por_Secre_tail"/>
    <property type="match status" value="1"/>
</dbReference>
<dbReference type="RefSeq" id="WP_092655447.1">
    <property type="nucleotide sequence ID" value="NZ_FNQC01000013.1"/>
</dbReference>
<accession>A0A1H3SV56</accession>
<feature type="domain" description="PKD/Chitinase" evidence="1">
    <location>
        <begin position="1"/>
        <end position="75"/>
    </location>
</feature>
<dbReference type="EMBL" id="FNQC01000013">
    <property type="protein sequence ID" value="SDZ41630.1"/>
    <property type="molecule type" value="Genomic_DNA"/>
</dbReference>
<dbReference type="InterPro" id="IPR022409">
    <property type="entry name" value="PKD/Chitinase_dom"/>
</dbReference>
<dbReference type="InterPro" id="IPR013783">
    <property type="entry name" value="Ig-like_fold"/>
</dbReference>
<sequence length="1018" mass="109894">GDNISITANAADADGTITKVEFYNGNTLLGTGTTSPYSFTWTNLPVGSFALTAKATDNKGTATLSSVVNINVVEKPNVAPTVTISSPSQNASFFIGDNISITADASDGDGTIAKVEFYYGNTLLGTDTTSPYSFTWTNLPVGSFALTAKATDNKGTSTVSSVVNINVVEKPNVAPTVAITAPNANSQFIQGDNISITADASDGDGTIAKVEFYYGNTLLGTDTTSPYSFTWANLPVGSFALTAKATDNKGTATVSSVVNINVVEKPNVAPTVAITAPNANSQFIQGDNISITADADDKDGTIAKVEFYYGNTLLGTDTTLPYSFTWANLPMGSFALTAKATDNKGTSTVSSVVNINVVEKPNVAPTVAITAPNANSQFIQGDNISITADADDADGTIAKVEFYYGNTLLGTDTTLPYSFTWANLPVGSFALTAKATDNKGTATVSSVVNINVVARKIEPKISFKTPSANSEYFRFEDISFEVAVDAPDAEIVKVEYFRNNILIGSNSEAPFNLKWRASTVGNLNIRAIATDEDGSTATSETLTVRVKNNTPPTISIISPVNNSKFNLGNNINIEVKASDSDGSVKKVEFFNEEQFIGEATQEPFNLELSDLAAGKYVFKAKATDDRGATTMSSTVSIEVFKEESAIIPVEIILPEIIIITPVNNQEFDAGANVEVMVMFQGSAETVKRVEYYSGSQLIGFSTTSPFDFIWQSPSSNQYSITAKAIGEDPTKFKISESVSIRVKEKNQTIFQITDPIKDAVFTAGQNISISVDLPEGNNPIERVDYFRGNTRIGSSTSFPYNFTWNNVKDGNYNLIAQLIYLDGTRIISIPVPIKVLKRNQSIVKLGSQNNKREILLGENLDLNVELVEFVNYVESVQYLLDGKILGISTENPYGFQWQNIPEGDHQVVARAIDASGASYYSEPINFRVLRDVNNIQLEYVLGPNPTTDYLNVIFTNLDGNYDFEFEVISMNGIVLKTFSANPEENTVNLDVADLKNGVYILQITANRNLVLSRRFVKK</sequence>
<comment type="caution">
    <text evidence="2">The sequence shown here is derived from an EMBL/GenBank/DDBJ whole genome shotgun (WGS) entry which is preliminary data.</text>
</comment>
<gene>
    <name evidence="2" type="ORF">SAMN05444412_113138</name>
</gene>
<dbReference type="Proteomes" id="UP000199663">
    <property type="component" value="Unassembled WGS sequence"/>
</dbReference>
<feature type="non-terminal residue" evidence="2">
    <location>
        <position position="1"/>
    </location>
</feature>
<protein>
    <submittedName>
        <fullName evidence="2">Por secretion system C-terminal sorting domain-containing protein</fullName>
    </submittedName>
</protein>
<reference evidence="2 3" key="1">
    <citation type="submission" date="2016-10" db="EMBL/GenBank/DDBJ databases">
        <authorList>
            <person name="Varghese N."/>
            <person name="Submissions S."/>
        </authorList>
    </citation>
    <scope>NUCLEOTIDE SEQUENCE [LARGE SCALE GENOMIC DNA]</scope>
    <source>
        <strain evidence="2 3">DSM 17997</strain>
    </source>
</reference>
<feature type="domain" description="PKD/Chitinase" evidence="1">
    <location>
        <begin position="179"/>
        <end position="265"/>
    </location>
</feature>
<dbReference type="Pfam" id="PF17957">
    <property type="entry name" value="Big_7"/>
    <property type="match status" value="9"/>
</dbReference>
<proteinExistence type="predicted"/>
<dbReference type="SMART" id="SM00089">
    <property type="entry name" value="PKD"/>
    <property type="match status" value="5"/>
</dbReference>
<dbReference type="InterPro" id="IPR026444">
    <property type="entry name" value="Secre_tail"/>
</dbReference>
<evidence type="ECO:0000313" key="2">
    <source>
        <dbReference type="EMBL" id="SDZ41630.1"/>
    </source>
</evidence>
<feature type="domain" description="PKD/Chitinase" evidence="1">
    <location>
        <begin position="369"/>
        <end position="455"/>
    </location>
</feature>
<dbReference type="Gene3D" id="2.60.40.10">
    <property type="entry name" value="Immunoglobulins"/>
    <property type="match status" value="10"/>
</dbReference>
<keyword evidence="3" id="KW-1185">Reference proteome</keyword>
<evidence type="ECO:0000313" key="3">
    <source>
        <dbReference type="Proteomes" id="UP000199663"/>
    </source>
</evidence>
<evidence type="ECO:0000259" key="1">
    <source>
        <dbReference type="SMART" id="SM00089"/>
    </source>
</evidence>
<organism evidence="2 3">
    <name type="scientific">Rhodonellum ikkaensis</name>
    <dbReference type="NCBI Taxonomy" id="336829"/>
    <lineage>
        <taxon>Bacteria</taxon>
        <taxon>Pseudomonadati</taxon>
        <taxon>Bacteroidota</taxon>
        <taxon>Cytophagia</taxon>
        <taxon>Cytophagales</taxon>
        <taxon>Cytophagaceae</taxon>
        <taxon>Rhodonellum</taxon>
    </lineage>
</organism>
<name>A0A1H3SV56_9BACT</name>
<feature type="domain" description="PKD/Chitinase" evidence="1">
    <location>
        <begin position="274"/>
        <end position="360"/>
    </location>
</feature>